<accession>A0A0A9X3K8</accession>
<proteinExistence type="predicted"/>
<sequence length="107" mass="11713">MQSSRAVGALQRWVVAVGKEINVMQLARFANTTAVVNTDNPMSHLDSNSGDCNSSCVEHENLSELRESQNHKSEKALKSSFLSSAQVVSRTNTSTHIPPLSRQCVQE</sequence>
<evidence type="ECO:0000313" key="3">
    <source>
        <dbReference type="EMBL" id="JAG13378.1"/>
    </source>
</evidence>
<evidence type="ECO:0000256" key="1">
    <source>
        <dbReference type="SAM" id="MobiDB-lite"/>
    </source>
</evidence>
<dbReference type="EMBL" id="GBHO01030226">
    <property type="protein sequence ID" value="JAG13378.1"/>
    <property type="molecule type" value="Transcribed_RNA"/>
</dbReference>
<feature type="region of interest" description="Disordered" evidence="1">
    <location>
        <begin position="84"/>
        <end position="107"/>
    </location>
</feature>
<gene>
    <name evidence="3" type="ORF">CM83_55264</name>
    <name evidence="2" type="ORF">CM83_55265</name>
</gene>
<name>A0A0A9X3K8_LYGHE</name>
<dbReference type="EMBL" id="GBHO01030228">
    <property type="protein sequence ID" value="JAG13376.1"/>
    <property type="molecule type" value="Transcribed_RNA"/>
</dbReference>
<reference evidence="3" key="1">
    <citation type="journal article" date="2014" name="PLoS ONE">
        <title>Transcriptome-Based Identification of ABC Transporters in the Western Tarnished Plant Bug Lygus hesperus.</title>
        <authorList>
            <person name="Hull J.J."/>
            <person name="Chaney K."/>
            <person name="Geib S.M."/>
            <person name="Fabrick J.A."/>
            <person name="Brent C.S."/>
            <person name="Walsh D."/>
            <person name="Lavine L.C."/>
        </authorList>
    </citation>
    <scope>NUCLEOTIDE SEQUENCE</scope>
</reference>
<evidence type="ECO:0000313" key="2">
    <source>
        <dbReference type="EMBL" id="JAG13376.1"/>
    </source>
</evidence>
<dbReference type="AlphaFoldDB" id="A0A0A9X3K8"/>
<reference evidence="3" key="2">
    <citation type="submission" date="2014-07" db="EMBL/GenBank/DDBJ databases">
        <authorList>
            <person name="Hull J."/>
        </authorList>
    </citation>
    <scope>NUCLEOTIDE SEQUENCE</scope>
</reference>
<feature type="compositionally biased region" description="Polar residues" evidence="1">
    <location>
        <begin position="84"/>
        <end position="96"/>
    </location>
</feature>
<organism evidence="3">
    <name type="scientific">Lygus hesperus</name>
    <name type="common">Western plant bug</name>
    <dbReference type="NCBI Taxonomy" id="30085"/>
    <lineage>
        <taxon>Eukaryota</taxon>
        <taxon>Metazoa</taxon>
        <taxon>Ecdysozoa</taxon>
        <taxon>Arthropoda</taxon>
        <taxon>Hexapoda</taxon>
        <taxon>Insecta</taxon>
        <taxon>Pterygota</taxon>
        <taxon>Neoptera</taxon>
        <taxon>Paraneoptera</taxon>
        <taxon>Hemiptera</taxon>
        <taxon>Heteroptera</taxon>
        <taxon>Panheteroptera</taxon>
        <taxon>Cimicomorpha</taxon>
        <taxon>Miridae</taxon>
        <taxon>Mirini</taxon>
        <taxon>Lygus</taxon>
    </lineage>
</organism>
<protein>
    <submittedName>
        <fullName evidence="3">Uncharacterized protein</fullName>
    </submittedName>
</protein>